<gene>
    <name evidence="2" type="ORF">M9Y10_027287</name>
    <name evidence="3" type="ORF">M9Y10_030667</name>
</gene>
<dbReference type="EMBL" id="JAPFFF010000045">
    <property type="protein sequence ID" value="KAK8840462.1"/>
    <property type="molecule type" value="Genomic_DNA"/>
</dbReference>
<reference evidence="3 4" key="1">
    <citation type="submission" date="2024-04" db="EMBL/GenBank/DDBJ databases">
        <title>Tritrichomonas musculus Genome.</title>
        <authorList>
            <person name="Alves-Ferreira E."/>
            <person name="Grigg M."/>
            <person name="Lorenzi H."/>
            <person name="Galac M."/>
        </authorList>
    </citation>
    <scope>NUCLEOTIDE SEQUENCE [LARGE SCALE GENOMIC DNA]</scope>
    <source>
        <strain evidence="3 4">EAF2021</strain>
    </source>
</reference>
<evidence type="ECO:0000313" key="3">
    <source>
        <dbReference type="EMBL" id="KAK8840462.1"/>
    </source>
</evidence>
<organism evidence="3 4">
    <name type="scientific">Tritrichomonas musculus</name>
    <dbReference type="NCBI Taxonomy" id="1915356"/>
    <lineage>
        <taxon>Eukaryota</taxon>
        <taxon>Metamonada</taxon>
        <taxon>Parabasalia</taxon>
        <taxon>Tritrichomonadida</taxon>
        <taxon>Tritrichomonadidae</taxon>
        <taxon>Tritrichomonas</taxon>
    </lineage>
</organism>
<protein>
    <submittedName>
        <fullName evidence="3">Uncharacterized protein</fullName>
    </submittedName>
</protein>
<comment type="caution">
    <text evidence="3">The sequence shown here is derived from an EMBL/GenBank/DDBJ whole genome shotgun (WGS) entry which is preliminary data.</text>
</comment>
<accession>A0ABR2H3X8</accession>
<evidence type="ECO:0000313" key="4">
    <source>
        <dbReference type="Proteomes" id="UP001470230"/>
    </source>
</evidence>
<name>A0ABR2H3X8_9EUKA</name>
<proteinExistence type="predicted"/>
<keyword evidence="4" id="KW-1185">Reference proteome</keyword>
<dbReference type="EMBL" id="JAPFFF010000364">
    <property type="protein sequence ID" value="KAK8834583.1"/>
    <property type="molecule type" value="Genomic_DNA"/>
</dbReference>
<feature type="coiled-coil region" evidence="1">
    <location>
        <begin position="93"/>
        <end position="169"/>
    </location>
</feature>
<dbReference type="Proteomes" id="UP001470230">
    <property type="component" value="Unassembled WGS sequence"/>
</dbReference>
<keyword evidence="1" id="KW-0175">Coiled coil</keyword>
<evidence type="ECO:0000313" key="2">
    <source>
        <dbReference type="EMBL" id="KAK8834583.1"/>
    </source>
</evidence>
<evidence type="ECO:0000256" key="1">
    <source>
        <dbReference type="SAM" id="Coils"/>
    </source>
</evidence>
<sequence length="212" mass="25322">MESFLSENIENCLKSDKFGELSFSSIYRIIEKSDKNKIKSDTLFDFIWKSIEERCLLLQFLDIKRLSDEKFDVLCQKNSMKYIQFLNSNINFLNELKHDKKKLESEIIRLKEDKNKLERLNDQKDSETHKLQTDLSNLKKKNIKIQSQINLLLDENKDIKQKMADLSRNQSLSSEIIQLLRGHFSYSEKCQKARERFHKAMNDSKIYEKKKE</sequence>